<name>A0A6M1S9X2_9HYPH</name>
<proteinExistence type="predicted"/>
<dbReference type="AlphaFoldDB" id="A0A6M1S9X2"/>
<comment type="caution">
    <text evidence="1">The sequence shown here is derived from an EMBL/GenBank/DDBJ whole genome shotgun (WGS) entry which is preliminary data.</text>
</comment>
<sequence>MPSHRFTIGQMVRLVSTKGLSPAAAFTYTIEAPMPAYQNSPQYRLWNAELRQGRVALERDLEAIGSA</sequence>
<dbReference type="EMBL" id="JAAKZH010000008">
    <property type="protein sequence ID" value="NGO65950.1"/>
    <property type="molecule type" value="Genomic_DNA"/>
</dbReference>
<dbReference type="RefSeq" id="WP_163897411.1">
    <property type="nucleotide sequence ID" value="NZ_CP048424.1"/>
</dbReference>
<gene>
    <name evidence="1" type="ORF">G6N76_19965</name>
</gene>
<protein>
    <submittedName>
        <fullName evidence="1">Uncharacterized protein</fullName>
    </submittedName>
</protein>
<keyword evidence="2" id="KW-1185">Reference proteome</keyword>
<evidence type="ECO:0000313" key="2">
    <source>
        <dbReference type="Proteomes" id="UP000477849"/>
    </source>
</evidence>
<reference evidence="1 2" key="1">
    <citation type="submission" date="2020-02" db="EMBL/GenBank/DDBJ databases">
        <title>Genome sequence of the type strain CCBAU10050 of Rhizobium daejeonense.</title>
        <authorList>
            <person name="Gao J."/>
            <person name="Sun J."/>
        </authorList>
    </citation>
    <scope>NUCLEOTIDE SEQUENCE [LARGE SCALE GENOMIC DNA]</scope>
    <source>
        <strain evidence="1 2">CCBAU10050</strain>
    </source>
</reference>
<dbReference type="Proteomes" id="UP000477849">
    <property type="component" value="Unassembled WGS sequence"/>
</dbReference>
<evidence type="ECO:0000313" key="1">
    <source>
        <dbReference type="EMBL" id="NGO65950.1"/>
    </source>
</evidence>
<organism evidence="1 2">
    <name type="scientific">Rhizobium daejeonense</name>
    <dbReference type="NCBI Taxonomy" id="240521"/>
    <lineage>
        <taxon>Bacteria</taxon>
        <taxon>Pseudomonadati</taxon>
        <taxon>Pseudomonadota</taxon>
        <taxon>Alphaproteobacteria</taxon>
        <taxon>Hyphomicrobiales</taxon>
        <taxon>Rhizobiaceae</taxon>
        <taxon>Rhizobium/Agrobacterium group</taxon>
        <taxon>Rhizobium</taxon>
    </lineage>
</organism>
<accession>A0A6M1S9X2</accession>